<evidence type="ECO:0000313" key="2">
    <source>
        <dbReference type="EMBL" id="KAJ1121772.1"/>
    </source>
</evidence>
<accession>A0AAV7P3J0</accession>
<dbReference type="Proteomes" id="UP001066276">
    <property type="component" value="Chromosome 7"/>
</dbReference>
<feature type="region of interest" description="Disordered" evidence="1">
    <location>
        <begin position="69"/>
        <end position="104"/>
    </location>
</feature>
<evidence type="ECO:0000313" key="3">
    <source>
        <dbReference type="Proteomes" id="UP001066276"/>
    </source>
</evidence>
<gene>
    <name evidence="2" type="ORF">NDU88_000291</name>
</gene>
<keyword evidence="3" id="KW-1185">Reference proteome</keyword>
<sequence>MRSARSVHQADLAAAGTGPLGAIRRAPAGEALAGSCSGREGGPAPRTRSHAFPGAGGWELAAARPRPLLSLGHSAEREPLYPRSLNPSENHAPAGLLQGAGLIQ</sequence>
<comment type="caution">
    <text evidence="2">The sequence shown here is derived from an EMBL/GenBank/DDBJ whole genome shotgun (WGS) entry which is preliminary data.</text>
</comment>
<dbReference type="AlphaFoldDB" id="A0AAV7P3J0"/>
<feature type="region of interest" description="Disordered" evidence="1">
    <location>
        <begin position="1"/>
        <end position="57"/>
    </location>
</feature>
<protein>
    <submittedName>
        <fullName evidence="2">Uncharacterized protein</fullName>
    </submittedName>
</protein>
<proteinExistence type="predicted"/>
<evidence type="ECO:0000256" key="1">
    <source>
        <dbReference type="SAM" id="MobiDB-lite"/>
    </source>
</evidence>
<dbReference type="EMBL" id="JANPWB010000011">
    <property type="protein sequence ID" value="KAJ1121772.1"/>
    <property type="molecule type" value="Genomic_DNA"/>
</dbReference>
<reference evidence="2" key="1">
    <citation type="journal article" date="2022" name="bioRxiv">
        <title>Sequencing and chromosome-scale assembly of the giantPleurodeles waltlgenome.</title>
        <authorList>
            <person name="Brown T."/>
            <person name="Elewa A."/>
            <person name="Iarovenko S."/>
            <person name="Subramanian E."/>
            <person name="Araus A.J."/>
            <person name="Petzold A."/>
            <person name="Susuki M."/>
            <person name="Suzuki K.-i.T."/>
            <person name="Hayashi T."/>
            <person name="Toyoda A."/>
            <person name="Oliveira C."/>
            <person name="Osipova E."/>
            <person name="Leigh N.D."/>
            <person name="Simon A."/>
            <person name="Yun M.H."/>
        </authorList>
    </citation>
    <scope>NUCLEOTIDE SEQUENCE</scope>
    <source>
        <strain evidence="2">20211129_DDA</strain>
        <tissue evidence="2">Liver</tissue>
    </source>
</reference>
<name>A0AAV7P3J0_PLEWA</name>
<organism evidence="2 3">
    <name type="scientific">Pleurodeles waltl</name>
    <name type="common">Iberian ribbed newt</name>
    <dbReference type="NCBI Taxonomy" id="8319"/>
    <lineage>
        <taxon>Eukaryota</taxon>
        <taxon>Metazoa</taxon>
        <taxon>Chordata</taxon>
        <taxon>Craniata</taxon>
        <taxon>Vertebrata</taxon>
        <taxon>Euteleostomi</taxon>
        <taxon>Amphibia</taxon>
        <taxon>Batrachia</taxon>
        <taxon>Caudata</taxon>
        <taxon>Salamandroidea</taxon>
        <taxon>Salamandridae</taxon>
        <taxon>Pleurodelinae</taxon>
        <taxon>Pleurodeles</taxon>
    </lineage>
</organism>